<evidence type="ECO:0000313" key="2">
    <source>
        <dbReference type="Proteomes" id="UP001209317"/>
    </source>
</evidence>
<keyword evidence="2" id="KW-1185">Reference proteome</keyword>
<dbReference type="Proteomes" id="UP001209317">
    <property type="component" value="Unassembled WGS sequence"/>
</dbReference>
<organism evidence="1 2">
    <name type="scientific">Haoranjiania flava</name>
    <dbReference type="NCBI Taxonomy" id="1856322"/>
    <lineage>
        <taxon>Bacteria</taxon>
        <taxon>Pseudomonadati</taxon>
        <taxon>Bacteroidota</taxon>
        <taxon>Chitinophagia</taxon>
        <taxon>Chitinophagales</taxon>
        <taxon>Chitinophagaceae</taxon>
        <taxon>Haoranjiania</taxon>
    </lineage>
</organism>
<sequence>MAENKLLYEYAVIRVVPRVERDEFINAGLILYCKKQDVLLCKTFLHQTKLLCLDEQADCETIARYLEAFERIASGNCPENVLSKADKPARFRWLTAAKSTIIQCSPVHPGLADDVQQVFKDLCKKLVH</sequence>
<proteinExistence type="predicted"/>
<dbReference type="AlphaFoldDB" id="A0AAE3LLW6"/>
<accession>A0AAE3LLW6</accession>
<comment type="caution">
    <text evidence="1">The sequence shown here is derived from an EMBL/GenBank/DDBJ whole genome shotgun (WGS) entry which is preliminary data.</text>
</comment>
<dbReference type="InterPro" id="IPR021398">
    <property type="entry name" value="DUF3037"/>
</dbReference>
<dbReference type="RefSeq" id="WP_263036634.1">
    <property type="nucleotide sequence ID" value="NZ_JAOTPL010000001.1"/>
</dbReference>
<gene>
    <name evidence="1" type="ORF">OD355_01300</name>
</gene>
<dbReference type="EMBL" id="JAOTPL010000001">
    <property type="protein sequence ID" value="MCU7693146.1"/>
    <property type="molecule type" value="Genomic_DNA"/>
</dbReference>
<protein>
    <submittedName>
        <fullName evidence="1">DUF3037 domain-containing protein</fullName>
    </submittedName>
</protein>
<evidence type="ECO:0000313" key="1">
    <source>
        <dbReference type="EMBL" id="MCU7693146.1"/>
    </source>
</evidence>
<reference evidence="1" key="1">
    <citation type="submission" date="2022-10" db="EMBL/GenBank/DDBJ databases">
        <authorList>
            <person name="Kim H.S."/>
            <person name="Kim J.-S."/>
            <person name="Suh M.K."/>
            <person name="Eom M.K."/>
            <person name="Lee J.-S."/>
        </authorList>
    </citation>
    <scope>NUCLEOTIDE SEQUENCE</scope>
    <source>
        <strain evidence="1">LIP-5</strain>
    </source>
</reference>
<name>A0AAE3LLW6_9BACT</name>
<dbReference type="Pfam" id="PF11236">
    <property type="entry name" value="DUF3037"/>
    <property type="match status" value="1"/>
</dbReference>